<keyword evidence="3" id="KW-1185">Reference proteome</keyword>
<sequence length="153" mass="16273">MSLLKSLKLSAAKPQNQPASPQDRNREKLRGYLAEQRALIEATVAGKPYAGVRTVTKTDDTGNRTRVEVPRTVRKGWFTGDGGKVYFQLRYGGKPLELAKGMTAVEADNLAAIGPVIDTLDQAVLAGEFDAAVAAAAQARAAMMKTAKAKKAG</sequence>
<evidence type="ECO:0000256" key="1">
    <source>
        <dbReference type="SAM" id="MobiDB-lite"/>
    </source>
</evidence>
<dbReference type="RefSeq" id="WP_123288336.1">
    <property type="nucleotide sequence ID" value="NZ_JACIJB010000007.1"/>
</dbReference>
<feature type="region of interest" description="Disordered" evidence="1">
    <location>
        <begin position="1"/>
        <end position="27"/>
    </location>
</feature>
<reference evidence="2 3" key="1">
    <citation type="submission" date="2020-08" db="EMBL/GenBank/DDBJ databases">
        <title>Genomic Encyclopedia of Type Strains, Phase IV (KMG-IV): sequencing the most valuable type-strain genomes for metagenomic binning, comparative biology and taxonomic classification.</title>
        <authorList>
            <person name="Goeker M."/>
        </authorList>
    </citation>
    <scope>NUCLEOTIDE SEQUENCE [LARGE SCALE GENOMIC DNA]</scope>
    <source>
        <strain evidence="2 3">DSM 24448</strain>
    </source>
</reference>
<protein>
    <submittedName>
        <fullName evidence="2">Uncharacterized protein</fullName>
    </submittedName>
</protein>
<organism evidence="2 3">
    <name type="scientific">Brevundimonas halotolerans</name>
    <dbReference type="NCBI Taxonomy" id="69670"/>
    <lineage>
        <taxon>Bacteria</taxon>
        <taxon>Pseudomonadati</taxon>
        <taxon>Pseudomonadota</taxon>
        <taxon>Alphaproteobacteria</taxon>
        <taxon>Caulobacterales</taxon>
        <taxon>Caulobacteraceae</taxon>
        <taxon>Brevundimonas</taxon>
    </lineage>
</organism>
<dbReference type="Proteomes" id="UP000548978">
    <property type="component" value="Unassembled WGS sequence"/>
</dbReference>
<feature type="compositionally biased region" description="Low complexity" evidence="1">
    <location>
        <begin position="1"/>
        <end position="13"/>
    </location>
</feature>
<evidence type="ECO:0000313" key="2">
    <source>
        <dbReference type="EMBL" id="MBB5661098.1"/>
    </source>
</evidence>
<dbReference type="EMBL" id="JACIJB010000007">
    <property type="protein sequence ID" value="MBB5661098.1"/>
    <property type="molecule type" value="Genomic_DNA"/>
</dbReference>
<evidence type="ECO:0000313" key="3">
    <source>
        <dbReference type="Proteomes" id="UP000548978"/>
    </source>
</evidence>
<comment type="caution">
    <text evidence="2">The sequence shown here is derived from an EMBL/GenBank/DDBJ whole genome shotgun (WGS) entry which is preliminary data.</text>
</comment>
<gene>
    <name evidence="2" type="ORF">FHS65_001856</name>
</gene>
<dbReference type="AlphaFoldDB" id="A0A7W9A4D7"/>
<proteinExistence type="predicted"/>
<accession>A0A7W9A4D7</accession>
<dbReference type="OrthoDB" id="7358761at2"/>
<name>A0A7W9A4D7_9CAUL</name>